<feature type="transmembrane region" description="Helical" evidence="1">
    <location>
        <begin position="12"/>
        <end position="31"/>
    </location>
</feature>
<comment type="caution">
    <text evidence="2">The sequence shown here is derived from an EMBL/GenBank/DDBJ whole genome shotgun (WGS) entry which is preliminary data.</text>
</comment>
<keyword evidence="1" id="KW-0472">Membrane</keyword>
<dbReference type="Pfam" id="PF14019">
    <property type="entry name" value="DUF4235"/>
    <property type="match status" value="1"/>
</dbReference>
<dbReference type="Proteomes" id="UP000567246">
    <property type="component" value="Unassembled WGS sequence"/>
</dbReference>
<dbReference type="AlphaFoldDB" id="A0A7W9JLP2"/>
<accession>A0A7W9JLP2</accession>
<keyword evidence="3" id="KW-1185">Reference proteome</keyword>
<name>A0A7W9JLP2_9MICC</name>
<protein>
    <recommendedName>
        <fullName evidence="4">DUF4235 domain-containing protein</fullName>
    </recommendedName>
</protein>
<proteinExistence type="predicted"/>
<organism evidence="2 3">
    <name type="scientific">Micrococcus endophyticus</name>
    <dbReference type="NCBI Taxonomy" id="455343"/>
    <lineage>
        <taxon>Bacteria</taxon>
        <taxon>Bacillati</taxon>
        <taxon>Actinomycetota</taxon>
        <taxon>Actinomycetes</taxon>
        <taxon>Micrococcales</taxon>
        <taxon>Micrococcaceae</taxon>
        <taxon>Micrococcus</taxon>
    </lineage>
</organism>
<evidence type="ECO:0008006" key="4">
    <source>
        <dbReference type="Google" id="ProtNLM"/>
    </source>
</evidence>
<evidence type="ECO:0000313" key="3">
    <source>
        <dbReference type="Proteomes" id="UP000567246"/>
    </source>
</evidence>
<feature type="transmembrane region" description="Helical" evidence="1">
    <location>
        <begin position="51"/>
        <end position="69"/>
    </location>
</feature>
<keyword evidence="1" id="KW-0812">Transmembrane</keyword>
<evidence type="ECO:0000256" key="1">
    <source>
        <dbReference type="SAM" id="Phobius"/>
    </source>
</evidence>
<gene>
    <name evidence="2" type="ORF">HDA33_002458</name>
</gene>
<evidence type="ECO:0000313" key="2">
    <source>
        <dbReference type="EMBL" id="MBB5849894.1"/>
    </source>
</evidence>
<reference evidence="2 3" key="1">
    <citation type="submission" date="2020-08" db="EMBL/GenBank/DDBJ databases">
        <title>Sequencing the genomes of 1000 actinobacteria strains.</title>
        <authorList>
            <person name="Klenk H.-P."/>
        </authorList>
    </citation>
    <scope>NUCLEOTIDE SEQUENCE [LARGE SCALE GENOMIC DNA]</scope>
    <source>
        <strain evidence="2 3">DSM 17945</strain>
    </source>
</reference>
<sequence length="92" mass="9266">MNTLAQKALSTGITLVGGIIGSRVVAGGWKLVTGHDAPDDAADETLPIVEALSFAFISAGVAAILKVAGQRGAGAAIRKVTESAAHRVDNEV</sequence>
<keyword evidence="1" id="KW-1133">Transmembrane helix</keyword>
<dbReference type="InterPro" id="IPR025329">
    <property type="entry name" value="DUF4235"/>
</dbReference>
<dbReference type="EMBL" id="JACHMW010000001">
    <property type="protein sequence ID" value="MBB5849894.1"/>
    <property type="molecule type" value="Genomic_DNA"/>
</dbReference>
<dbReference type="RefSeq" id="WP_184173636.1">
    <property type="nucleotide sequence ID" value="NZ_BAABAG010000003.1"/>
</dbReference>